<organism evidence="2 3">
    <name type="scientific">Aspergillus wentii DTO 134E9</name>
    <dbReference type="NCBI Taxonomy" id="1073089"/>
    <lineage>
        <taxon>Eukaryota</taxon>
        <taxon>Fungi</taxon>
        <taxon>Dikarya</taxon>
        <taxon>Ascomycota</taxon>
        <taxon>Pezizomycotina</taxon>
        <taxon>Eurotiomycetes</taxon>
        <taxon>Eurotiomycetidae</taxon>
        <taxon>Eurotiales</taxon>
        <taxon>Aspergillaceae</taxon>
        <taxon>Aspergillus</taxon>
        <taxon>Aspergillus subgen. Cremei</taxon>
    </lineage>
</organism>
<reference evidence="3" key="1">
    <citation type="journal article" date="2017" name="Genome Biol.">
        <title>Comparative genomics reveals high biological diversity and specific adaptations in the industrially and medically important fungal genus Aspergillus.</title>
        <authorList>
            <person name="de Vries R.P."/>
            <person name="Riley R."/>
            <person name="Wiebenga A."/>
            <person name="Aguilar-Osorio G."/>
            <person name="Amillis S."/>
            <person name="Uchima C.A."/>
            <person name="Anderluh G."/>
            <person name="Asadollahi M."/>
            <person name="Askin M."/>
            <person name="Barry K."/>
            <person name="Battaglia E."/>
            <person name="Bayram O."/>
            <person name="Benocci T."/>
            <person name="Braus-Stromeyer S.A."/>
            <person name="Caldana C."/>
            <person name="Canovas D."/>
            <person name="Cerqueira G.C."/>
            <person name="Chen F."/>
            <person name="Chen W."/>
            <person name="Choi C."/>
            <person name="Clum A."/>
            <person name="Dos Santos R.A."/>
            <person name="Damasio A.R."/>
            <person name="Diallinas G."/>
            <person name="Emri T."/>
            <person name="Fekete E."/>
            <person name="Flipphi M."/>
            <person name="Freyberg S."/>
            <person name="Gallo A."/>
            <person name="Gournas C."/>
            <person name="Habgood R."/>
            <person name="Hainaut M."/>
            <person name="Harispe M.L."/>
            <person name="Henrissat B."/>
            <person name="Hilden K.S."/>
            <person name="Hope R."/>
            <person name="Hossain A."/>
            <person name="Karabika E."/>
            <person name="Karaffa L."/>
            <person name="Karanyi Z."/>
            <person name="Krasevec N."/>
            <person name="Kuo A."/>
            <person name="Kusch H."/>
            <person name="LaButti K."/>
            <person name="Lagendijk E.L."/>
            <person name="Lapidus A."/>
            <person name="Levasseur A."/>
            <person name="Lindquist E."/>
            <person name="Lipzen A."/>
            <person name="Logrieco A.F."/>
            <person name="MacCabe A."/>
            <person name="Maekelae M.R."/>
            <person name="Malavazi I."/>
            <person name="Melin P."/>
            <person name="Meyer V."/>
            <person name="Mielnichuk N."/>
            <person name="Miskei M."/>
            <person name="Molnar A.P."/>
            <person name="Mule G."/>
            <person name="Ngan C.Y."/>
            <person name="Orejas M."/>
            <person name="Orosz E."/>
            <person name="Ouedraogo J.P."/>
            <person name="Overkamp K.M."/>
            <person name="Park H.-S."/>
            <person name="Perrone G."/>
            <person name="Piumi F."/>
            <person name="Punt P.J."/>
            <person name="Ram A.F."/>
            <person name="Ramon A."/>
            <person name="Rauscher S."/>
            <person name="Record E."/>
            <person name="Riano-Pachon D.M."/>
            <person name="Robert V."/>
            <person name="Roehrig J."/>
            <person name="Ruller R."/>
            <person name="Salamov A."/>
            <person name="Salih N.S."/>
            <person name="Samson R.A."/>
            <person name="Sandor E."/>
            <person name="Sanguinetti M."/>
            <person name="Schuetze T."/>
            <person name="Sepcic K."/>
            <person name="Shelest E."/>
            <person name="Sherlock G."/>
            <person name="Sophianopoulou V."/>
            <person name="Squina F.M."/>
            <person name="Sun H."/>
            <person name="Susca A."/>
            <person name="Todd R.B."/>
            <person name="Tsang A."/>
            <person name="Unkles S.E."/>
            <person name="van de Wiele N."/>
            <person name="van Rossen-Uffink D."/>
            <person name="Oliveira J.V."/>
            <person name="Vesth T.C."/>
            <person name="Visser J."/>
            <person name="Yu J.-H."/>
            <person name="Zhou M."/>
            <person name="Andersen M.R."/>
            <person name="Archer D.B."/>
            <person name="Baker S.E."/>
            <person name="Benoit I."/>
            <person name="Brakhage A.A."/>
            <person name="Braus G.H."/>
            <person name="Fischer R."/>
            <person name="Frisvad J.C."/>
            <person name="Goldman G.H."/>
            <person name="Houbraken J."/>
            <person name="Oakley B."/>
            <person name="Pocsi I."/>
            <person name="Scazzocchio C."/>
            <person name="Seiboth B."/>
            <person name="vanKuyk P.A."/>
            <person name="Wortman J."/>
            <person name="Dyer P.S."/>
            <person name="Grigoriev I.V."/>
        </authorList>
    </citation>
    <scope>NUCLEOTIDE SEQUENCE [LARGE SCALE GENOMIC DNA]</scope>
    <source>
        <strain evidence="3">DTO 134E9</strain>
    </source>
</reference>
<name>A0A1L9RPB9_ASPWE</name>
<proteinExistence type="predicted"/>
<dbReference type="VEuPathDB" id="FungiDB:ASPWEDRAFT_418070"/>
<protein>
    <submittedName>
        <fullName evidence="2">Uncharacterized protein</fullName>
    </submittedName>
</protein>
<dbReference type="GeneID" id="63751504"/>
<keyword evidence="1" id="KW-0472">Membrane</keyword>
<dbReference type="RefSeq" id="XP_040690363.1">
    <property type="nucleotide sequence ID" value="XM_040835656.1"/>
</dbReference>
<dbReference type="AlphaFoldDB" id="A0A1L9RPB9"/>
<dbReference type="EMBL" id="KV878211">
    <property type="protein sequence ID" value="OJJ36687.1"/>
    <property type="molecule type" value="Genomic_DNA"/>
</dbReference>
<gene>
    <name evidence="2" type="ORF">ASPWEDRAFT_418070</name>
</gene>
<evidence type="ECO:0000313" key="3">
    <source>
        <dbReference type="Proteomes" id="UP000184383"/>
    </source>
</evidence>
<keyword evidence="1" id="KW-1133">Transmembrane helix</keyword>
<feature type="transmembrane region" description="Helical" evidence="1">
    <location>
        <begin position="6"/>
        <end position="29"/>
    </location>
</feature>
<accession>A0A1L9RPB9</accession>
<sequence length="93" mass="10649">MNAAGVIYLLSTMFYISLAIWFPTGLGCLPRIRLPRRWSSIAVYGESRIFTTATFEQILSFSAWKYRLSGRFKENRSDFGSFRRTSSIPLIGV</sequence>
<keyword evidence="3" id="KW-1185">Reference proteome</keyword>
<keyword evidence="1" id="KW-0812">Transmembrane</keyword>
<evidence type="ECO:0000256" key="1">
    <source>
        <dbReference type="SAM" id="Phobius"/>
    </source>
</evidence>
<dbReference type="Proteomes" id="UP000184383">
    <property type="component" value="Unassembled WGS sequence"/>
</dbReference>
<evidence type="ECO:0000313" key="2">
    <source>
        <dbReference type="EMBL" id="OJJ36687.1"/>
    </source>
</evidence>